<proteinExistence type="inferred from homology"/>
<dbReference type="Pfam" id="PF00106">
    <property type="entry name" value="adh_short"/>
    <property type="match status" value="1"/>
</dbReference>
<name>A0A0M3AP01_9SPHN</name>
<dbReference type="SUPFAM" id="SSF51735">
    <property type="entry name" value="NAD(P)-binding Rossmann-fold domains"/>
    <property type="match status" value="1"/>
</dbReference>
<evidence type="ECO:0000256" key="2">
    <source>
        <dbReference type="ARBA" id="ARBA00023002"/>
    </source>
</evidence>
<dbReference type="STRING" id="56193.YP76_14180"/>
<keyword evidence="5" id="KW-1185">Reference proteome</keyword>
<protein>
    <recommendedName>
        <fullName evidence="6">AraC family transcriptional regulator</fullName>
    </recommendedName>
</protein>
<accession>A0A0M3AP01</accession>
<evidence type="ECO:0000313" key="5">
    <source>
        <dbReference type="Proteomes" id="UP000033874"/>
    </source>
</evidence>
<gene>
    <name evidence="4" type="ORF">YP76_14180</name>
</gene>
<dbReference type="AlphaFoldDB" id="A0A0M3AP01"/>
<evidence type="ECO:0008006" key="6">
    <source>
        <dbReference type="Google" id="ProtNLM"/>
    </source>
</evidence>
<dbReference type="PRINTS" id="PR00080">
    <property type="entry name" value="SDRFAMILY"/>
</dbReference>
<dbReference type="PANTHER" id="PTHR43086">
    <property type="entry name" value="VERY-LONG-CHAIN 3-OXOOACYL-COA REDUCTASE"/>
    <property type="match status" value="1"/>
</dbReference>
<evidence type="ECO:0000256" key="3">
    <source>
        <dbReference type="RuleBase" id="RU000363"/>
    </source>
</evidence>
<evidence type="ECO:0000256" key="1">
    <source>
        <dbReference type="ARBA" id="ARBA00006484"/>
    </source>
</evidence>
<keyword evidence="2" id="KW-0560">Oxidoreductase</keyword>
<dbReference type="InterPro" id="IPR002347">
    <property type="entry name" value="SDR_fam"/>
</dbReference>
<reference evidence="4 5" key="1">
    <citation type="submission" date="2015-04" db="EMBL/GenBank/DDBJ databases">
        <title>Genome sequence of aromatic hydrocarbons-degrading Sphingobium chungbukense DJ77.</title>
        <authorList>
            <person name="Kim Y.-C."/>
            <person name="Chae J.-C."/>
        </authorList>
    </citation>
    <scope>NUCLEOTIDE SEQUENCE [LARGE SCALE GENOMIC DNA]</scope>
    <source>
        <strain evidence="4 5">DJ77</strain>
    </source>
</reference>
<comment type="caution">
    <text evidence="4">The sequence shown here is derived from an EMBL/GenBank/DDBJ whole genome shotgun (WGS) entry which is preliminary data.</text>
</comment>
<organism evidence="4 5">
    <name type="scientific">Sphingobium chungbukense</name>
    <dbReference type="NCBI Taxonomy" id="56193"/>
    <lineage>
        <taxon>Bacteria</taxon>
        <taxon>Pseudomonadati</taxon>
        <taxon>Pseudomonadota</taxon>
        <taxon>Alphaproteobacteria</taxon>
        <taxon>Sphingomonadales</taxon>
        <taxon>Sphingomonadaceae</taxon>
        <taxon>Sphingobium</taxon>
    </lineage>
</organism>
<dbReference type="Proteomes" id="UP000033874">
    <property type="component" value="Unassembled WGS sequence"/>
</dbReference>
<dbReference type="PIRSF" id="PIRSF000126">
    <property type="entry name" value="11-beta-HSD1"/>
    <property type="match status" value="1"/>
</dbReference>
<dbReference type="PANTHER" id="PTHR43086:SF3">
    <property type="entry name" value="NADP-DEPENDENT 3-HYDROXY ACID DEHYDROGENASE YDFG"/>
    <property type="match status" value="1"/>
</dbReference>
<sequence>MKLSGNLGTAIVTGASSGIGKLFADRLAARGYDLVLVARREDRLRSIAADLQSRFSVRADVLVADLSEPAGVASVSDRISSDSSVSMLVNNAGYSTIKTLAQTPDEVIANMIALNITALTTLSKAAIVRFTERGAGTVVNVGSGAGFAPFPGIGIPVYASTKAYVFLLTKYLQNEVDGTGVSVRLVLPGAVVSEGWEVAGGAELEPLPDAIVMTTEDCVDAVMSGLDQGEPVIAPSLADLTLLEAYDSASGTLLQSMFSAQPATRYGLGK</sequence>
<dbReference type="Gene3D" id="3.40.50.720">
    <property type="entry name" value="NAD(P)-binding Rossmann-like Domain"/>
    <property type="match status" value="1"/>
</dbReference>
<dbReference type="GO" id="GO:0016491">
    <property type="term" value="F:oxidoreductase activity"/>
    <property type="evidence" value="ECO:0007669"/>
    <property type="project" value="UniProtKB-KW"/>
</dbReference>
<dbReference type="EMBL" id="LBIC01000006">
    <property type="protein sequence ID" value="KKW91668.1"/>
    <property type="molecule type" value="Genomic_DNA"/>
</dbReference>
<comment type="similarity">
    <text evidence="1 3">Belongs to the short-chain dehydrogenases/reductases (SDR) family.</text>
</comment>
<evidence type="ECO:0000313" key="4">
    <source>
        <dbReference type="EMBL" id="KKW91668.1"/>
    </source>
</evidence>
<dbReference type="PRINTS" id="PR00081">
    <property type="entry name" value="GDHRDH"/>
</dbReference>
<dbReference type="InterPro" id="IPR036291">
    <property type="entry name" value="NAD(P)-bd_dom_sf"/>
</dbReference>
<dbReference type="PATRIC" id="fig|56193.3.peg.2959"/>